<evidence type="ECO:0000256" key="1">
    <source>
        <dbReference type="SAM" id="MobiDB-lite"/>
    </source>
</evidence>
<protein>
    <recommendedName>
        <fullName evidence="5">Chemotaxis protein</fullName>
    </recommendedName>
</protein>
<keyword evidence="4" id="KW-1185">Reference proteome</keyword>
<name>A0ABS9DWK9_9PROT</name>
<feature type="region of interest" description="Disordered" evidence="1">
    <location>
        <begin position="100"/>
        <end position="130"/>
    </location>
</feature>
<evidence type="ECO:0000313" key="3">
    <source>
        <dbReference type="EMBL" id="MCF3945689.1"/>
    </source>
</evidence>
<dbReference type="EMBL" id="JAKGBZ010000003">
    <property type="protein sequence ID" value="MCF3945689.1"/>
    <property type="molecule type" value="Genomic_DNA"/>
</dbReference>
<evidence type="ECO:0000256" key="2">
    <source>
        <dbReference type="SAM" id="Phobius"/>
    </source>
</evidence>
<gene>
    <name evidence="3" type="ORF">L2A60_03185</name>
</gene>
<keyword evidence="2" id="KW-0472">Membrane</keyword>
<feature type="compositionally biased region" description="Polar residues" evidence="1">
    <location>
        <begin position="112"/>
        <end position="122"/>
    </location>
</feature>
<proteinExistence type="predicted"/>
<comment type="caution">
    <text evidence="3">The sequence shown here is derived from an EMBL/GenBank/DDBJ whole genome shotgun (WGS) entry which is preliminary data.</text>
</comment>
<evidence type="ECO:0000313" key="4">
    <source>
        <dbReference type="Proteomes" id="UP001521209"/>
    </source>
</evidence>
<sequence length="144" mass="15504">MTGEILGAAEWIFECVLLAVMIATIIYAKRLDRLLRQIRGDRAALQTLLEQIGVSIAAAVAATDRLKIQSGETSARIASACAAADRTSEMLEQLIDRAVQVGKPQSRERSRSPSASCTTEQSAAGLKSRTERDLARMLADVSLS</sequence>
<dbReference type="RefSeq" id="WP_235702924.1">
    <property type="nucleotide sequence ID" value="NZ_JAKGBZ010000003.1"/>
</dbReference>
<keyword evidence="2" id="KW-1133">Transmembrane helix</keyword>
<feature type="transmembrane region" description="Helical" evidence="2">
    <location>
        <begin position="6"/>
        <end position="28"/>
    </location>
</feature>
<accession>A0ABS9DWK9</accession>
<reference evidence="3 4" key="1">
    <citation type="submission" date="2022-01" db="EMBL/GenBank/DDBJ databases">
        <authorList>
            <person name="Won M."/>
            <person name="Kim S.-J."/>
            <person name="Kwon S.-W."/>
        </authorList>
    </citation>
    <scope>NUCLEOTIDE SEQUENCE [LARGE SCALE GENOMIC DNA]</scope>
    <source>
        <strain evidence="3 4">KCTC 23505</strain>
    </source>
</reference>
<organism evidence="3 4">
    <name type="scientific">Acidiphilium iwatense</name>
    <dbReference type="NCBI Taxonomy" id="768198"/>
    <lineage>
        <taxon>Bacteria</taxon>
        <taxon>Pseudomonadati</taxon>
        <taxon>Pseudomonadota</taxon>
        <taxon>Alphaproteobacteria</taxon>
        <taxon>Acetobacterales</taxon>
        <taxon>Acidocellaceae</taxon>
        <taxon>Acidiphilium</taxon>
    </lineage>
</organism>
<keyword evidence="2" id="KW-0812">Transmembrane</keyword>
<evidence type="ECO:0008006" key="5">
    <source>
        <dbReference type="Google" id="ProtNLM"/>
    </source>
</evidence>
<dbReference type="Proteomes" id="UP001521209">
    <property type="component" value="Unassembled WGS sequence"/>
</dbReference>